<evidence type="ECO:0008006" key="4">
    <source>
        <dbReference type="Google" id="ProtNLM"/>
    </source>
</evidence>
<proteinExistence type="predicted"/>
<sequence>MLFFCVSRLFVGLIGVVLTLGADIDDATIEKAKNGEWIPLPNDSEEMVKFVNTSVLGTKSFTHEQLENFCEKEDSQLASFHSKEEDEFILGLYFALLIV</sequence>
<evidence type="ECO:0000313" key="3">
    <source>
        <dbReference type="Proteomes" id="UP000230423"/>
    </source>
</evidence>
<protein>
    <recommendedName>
        <fullName evidence="4">C-type lectin domain-containing protein</fullName>
    </recommendedName>
</protein>
<dbReference type="EMBL" id="KZ348956">
    <property type="protein sequence ID" value="PIO65504.1"/>
    <property type="molecule type" value="Genomic_DNA"/>
</dbReference>
<evidence type="ECO:0000256" key="1">
    <source>
        <dbReference type="SAM" id="SignalP"/>
    </source>
</evidence>
<accession>A0A2G9U5R2</accession>
<keyword evidence="3" id="KW-1185">Reference proteome</keyword>
<organism evidence="2 3">
    <name type="scientific">Teladorsagia circumcincta</name>
    <name type="common">Brown stomach worm</name>
    <name type="synonym">Ostertagia circumcincta</name>
    <dbReference type="NCBI Taxonomy" id="45464"/>
    <lineage>
        <taxon>Eukaryota</taxon>
        <taxon>Metazoa</taxon>
        <taxon>Ecdysozoa</taxon>
        <taxon>Nematoda</taxon>
        <taxon>Chromadorea</taxon>
        <taxon>Rhabditida</taxon>
        <taxon>Rhabditina</taxon>
        <taxon>Rhabditomorpha</taxon>
        <taxon>Strongyloidea</taxon>
        <taxon>Trichostrongylidae</taxon>
        <taxon>Teladorsagia</taxon>
    </lineage>
</organism>
<dbReference type="Proteomes" id="UP000230423">
    <property type="component" value="Unassembled WGS sequence"/>
</dbReference>
<feature type="chain" id="PRO_5013587389" description="C-type lectin domain-containing protein" evidence="1">
    <location>
        <begin position="22"/>
        <end position="99"/>
    </location>
</feature>
<keyword evidence="1" id="KW-0732">Signal</keyword>
<feature type="signal peptide" evidence="1">
    <location>
        <begin position="1"/>
        <end position="21"/>
    </location>
</feature>
<reference evidence="2 3" key="1">
    <citation type="submission" date="2015-09" db="EMBL/GenBank/DDBJ databases">
        <title>Draft genome of the parasitic nematode Teladorsagia circumcincta isolate WARC Sus (inbred).</title>
        <authorList>
            <person name="Mitreva M."/>
        </authorList>
    </citation>
    <scope>NUCLEOTIDE SEQUENCE [LARGE SCALE GENOMIC DNA]</scope>
    <source>
        <strain evidence="2 3">S</strain>
    </source>
</reference>
<evidence type="ECO:0000313" key="2">
    <source>
        <dbReference type="EMBL" id="PIO65504.1"/>
    </source>
</evidence>
<gene>
    <name evidence="2" type="ORF">TELCIR_12821</name>
</gene>
<dbReference type="AlphaFoldDB" id="A0A2G9U5R2"/>
<dbReference type="CDD" id="cd00037">
    <property type="entry name" value="CLECT"/>
    <property type="match status" value="1"/>
</dbReference>
<name>A0A2G9U5R2_TELCI</name>